<evidence type="ECO:0000259" key="9">
    <source>
        <dbReference type="PROSITE" id="PS50198"/>
    </source>
</evidence>
<reference evidence="10 11" key="1">
    <citation type="submission" date="2020-03" db="EMBL/GenBank/DDBJ databases">
        <title>Genomic Encyclopedia of Type Strains, Phase IV (KMG-IV): sequencing the most valuable type-strain genomes for metagenomic binning, comparative biology and taxonomic classification.</title>
        <authorList>
            <person name="Goeker M."/>
        </authorList>
    </citation>
    <scope>NUCLEOTIDE SEQUENCE [LARGE SCALE GENOMIC DNA]</scope>
    <source>
        <strain evidence="10 11">DSM 103870</strain>
    </source>
</reference>
<dbReference type="EC" id="5.2.1.8" evidence="3"/>
<keyword evidence="5 8" id="KW-0697">Rotamase</keyword>
<evidence type="ECO:0000256" key="1">
    <source>
        <dbReference type="ARBA" id="ARBA00000971"/>
    </source>
</evidence>
<evidence type="ECO:0000256" key="7">
    <source>
        <dbReference type="ARBA" id="ARBA00031484"/>
    </source>
</evidence>
<dbReference type="GO" id="GO:0003755">
    <property type="term" value="F:peptidyl-prolyl cis-trans isomerase activity"/>
    <property type="evidence" value="ECO:0007669"/>
    <property type="project" value="UniProtKB-EC"/>
</dbReference>
<dbReference type="RefSeq" id="WP_166955507.1">
    <property type="nucleotide sequence ID" value="NZ_JAASQI010000010.1"/>
</dbReference>
<accession>A0ABX0V6R1</accession>
<dbReference type="Proteomes" id="UP001429580">
    <property type="component" value="Unassembled WGS sequence"/>
</dbReference>
<sequence>MTMPAIVVDGVEIPEALIAEEAQHHPASSAKAAREAAGRALAARALLLARARELALVPAPERDDAGREETAEEALIREVLSREVEAKLADRDARLRFYEVNQDRFRAPDLYDAAHILFTPDRNADDAGAALHEAHVRAEEVLRRLADAPQAFADIARDVSDCPSGKAGGHLGQMQTGDLDPAVEAALAALEPGETSPAPVRSRYGWHILRLDRRIDGAVLPFAHVEEAIRLHLDSRAWVQAAGRYVRSLADDARGSGVVVSLTAEGTVGRPTLTLGQVLGADAATLAGLEVWLATADPDLLARVRAVAEADGGDVAGFVQREARAFVTEADDEAWTSLISAAQNGPDPVLAALRFMLRSKLVPPRRTRTLIRTV</sequence>
<organism evidence="10 11">
    <name type="scientific">Pseudochelatococcus lubricantis</name>
    <dbReference type="NCBI Taxonomy" id="1538102"/>
    <lineage>
        <taxon>Bacteria</taxon>
        <taxon>Pseudomonadati</taxon>
        <taxon>Pseudomonadota</taxon>
        <taxon>Alphaproteobacteria</taxon>
        <taxon>Hyphomicrobiales</taxon>
        <taxon>Chelatococcaceae</taxon>
        <taxon>Pseudochelatococcus</taxon>
    </lineage>
</organism>
<feature type="domain" description="PpiC" evidence="9">
    <location>
        <begin position="108"/>
        <end position="213"/>
    </location>
</feature>
<evidence type="ECO:0000256" key="4">
    <source>
        <dbReference type="ARBA" id="ARBA00018370"/>
    </source>
</evidence>
<evidence type="ECO:0000256" key="6">
    <source>
        <dbReference type="ARBA" id="ARBA00030642"/>
    </source>
</evidence>
<dbReference type="PANTHER" id="PTHR47245:SF2">
    <property type="entry name" value="PEPTIDYL-PROLYL CIS-TRANS ISOMERASE HP_0175-RELATED"/>
    <property type="match status" value="1"/>
</dbReference>
<dbReference type="Pfam" id="PF00639">
    <property type="entry name" value="Rotamase"/>
    <property type="match status" value="1"/>
</dbReference>
<keyword evidence="11" id="KW-1185">Reference proteome</keyword>
<gene>
    <name evidence="10" type="ORF">FHS82_003645</name>
</gene>
<comment type="caution">
    <text evidence="10">The sequence shown here is derived from an EMBL/GenBank/DDBJ whole genome shotgun (WGS) entry which is preliminary data.</text>
</comment>
<proteinExistence type="inferred from homology"/>
<evidence type="ECO:0000313" key="10">
    <source>
        <dbReference type="EMBL" id="NIJ59784.1"/>
    </source>
</evidence>
<dbReference type="PANTHER" id="PTHR47245">
    <property type="entry name" value="PEPTIDYLPROLYL ISOMERASE"/>
    <property type="match status" value="1"/>
</dbReference>
<evidence type="ECO:0000256" key="2">
    <source>
        <dbReference type="ARBA" id="ARBA00007656"/>
    </source>
</evidence>
<dbReference type="InterPro" id="IPR046357">
    <property type="entry name" value="PPIase_dom_sf"/>
</dbReference>
<dbReference type="PROSITE" id="PS50198">
    <property type="entry name" value="PPIC_PPIASE_2"/>
    <property type="match status" value="1"/>
</dbReference>
<keyword evidence="8 10" id="KW-0413">Isomerase</keyword>
<dbReference type="Gene3D" id="3.10.50.40">
    <property type="match status" value="1"/>
</dbReference>
<evidence type="ECO:0000256" key="5">
    <source>
        <dbReference type="ARBA" id="ARBA00023110"/>
    </source>
</evidence>
<evidence type="ECO:0000313" key="11">
    <source>
        <dbReference type="Proteomes" id="UP001429580"/>
    </source>
</evidence>
<dbReference type="InterPro" id="IPR050245">
    <property type="entry name" value="PrsA_foldase"/>
</dbReference>
<protein>
    <recommendedName>
        <fullName evidence="4">Parvulin-like PPIase</fullName>
        <ecNumber evidence="3">5.2.1.8</ecNumber>
    </recommendedName>
    <alternativeName>
        <fullName evidence="6">Peptidyl-prolyl cis-trans isomerase plp</fullName>
    </alternativeName>
    <alternativeName>
        <fullName evidence="7">Rotamase plp</fullName>
    </alternativeName>
</protein>
<evidence type="ECO:0000256" key="3">
    <source>
        <dbReference type="ARBA" id="ARBA00013194"/>
    </source>
</evidence>
<comment type="similarity">
    <text evidence="2">Belongs to the PpiC/parvulin rotamase family.</text>
</comment>
<dbReference type="InterPro" id="IPR000297">
    <property type="entry name" value="PPIase_PpiC"/>
</dbReference>
<evidence type="ECO:0000256" key="8">
    <source>
        <dbReference type="PROSITE-ProRule" id="PRU00278"/>
    </source>
</evidence>
<dbReference type="SUPFAM" id="SSF54534">
    <property type="entry name" value="FKBP-like"/>
    <property type="match status" value="1"/>
</dbReference>
<comment type="catalytic activity">
    <reaction evidence="1">
        <text>[protein]-peptidylproline (omega=180) = [protein]-peptidylproline (omega=0)</text>
        <dbReference type="Rhea" id="RHEA:16237"/>
        <dbReference type="Rhea" id="RHEA-COMP:10747"/>
        <dbReference type="Rhea" id="RHEA-COMP:10748"/>
        <dbReference type="ChEBI" id="CHEBI:83833"/>
        <dbReference type="ChEBI" id="CHEBI:83834"/>
        <dbReference type="EC" id="5.2.1.8"/>
    </reaction>
</comment>
<name>A0ABX0V6R1_9HYPH</name>
<dbReference type="EMBL" id="JAASQI010000010">
    <property type="protein sequence ID" value="NIJ59784.1"/>
    <property type="molecule type" value="Genomic_DNA"/>
</dbReference>